<protein>
    <submittedName>
        <fullName evidence="2">Uncharacterized protein</fullName>
    </submittedName>
</protein>
<dbReference type="Proteomes" id="UP000830835">
    <property type="component" value="Unassembled WGS sequence"/>
</dbReference>
<feature type="signal peptide" evidence="1">
    <location>
        <begin position="1"/>
        <end position="27"/>
    </location>
</feature>
<evidence type="ECO:0000313" key="2">
    <source>
        <dbReference type="EMBL" id="MCJ2541835.1"/>
    </source>
</evidence>
<accession>A0ABT0C7T2</accession>
<dbReference type="EMBL" id="JAFIRA010000004">
    <property type="protein sequence ID" value="MCJ2541835.1"/>
    <property type="molecule type" value="Genomic_DNA"/>
</dbReference>
<name>A0ABT0C7T2_THEVL</name>
<keyword evidence="3" id="KW-1185">Reference proteome</keyword>
<proteinExistence type="predicted"/>
<feature type="chain" id="PRO_5047096279" evidence="1">
    <location>
        <begin position="28"/>
        <end position="106"/>
    </location>
</feature>
<organism evidence="2 3">
    <name type="scientific">Thermostichus vulcanus str. 'Rupite'</name>
    <dbReference type="NCBI Taxonomy" id="2813851"/>
    <lineage>
        <taxon>Bacteria</taxon>
        <taxon>Bacillati</taxon>
        <taxon>Cyanobacteriota</taxon>
        <taxon>Cyanophyceae</taxon>
        <taxon>Thermostichales</taxon>
        <taxon>Thermostichaceae</taxon>
        <taxon>Thermostichus</taxon>
    </lineage>
</organism>
<gene>
    <name evidence="2" type="ORF">JX360_02765</name>
</gene>
<evidence type="ECO:0000313" key="3">
    <source>
        <dbReference type="Proteomes" id="UP000830835"/>
    </source>
</evidence>
<evidence type="ECO:0000256" key="1">
    <source>
        <dbReference type="SAM" id="SignalP"/>
    </source>
</evidence>
<keyword evidence="1" id="KW-0732">Signal</keyword>
<sequence>MNMRHLLLSTFWLATLSSLSLSGSALAQANLRELPPDLAEQLTTEQILQACASNQADTLPSPFPDVVPSDWAYKAVLTLYYCGAYRGAIPPESYRRYLEQQRGSQT</sequence>
<reference evidence="2" key="1">
    <citation type="submission" date="2021-02" db="EMBL/GenBank/DDBJ databases">
        <title>The CRISPR/cas machinery reduction and long-range gene transfer in the hot spring cyanobacterium Synechococcus.</title>
        <authorList>
            <person name="Dvorak P."/>
            <person name="Jahodarova E."/>
            <person name="Hasler P."/>
            <person name="Poulickova A."/>
        </authorList>
    </citation>
    <scope>NUCLEOTIDE SEQUENCE</scope>
    <source>
        <strain evidence="2">Rupite</strain>
    </source>
</reference>
<comment type="caution">
    <text evidence="2">The sequence shown here is derived from an EMBL/GenBank/DDBJ whole genome shotgun (WGS) entry which is preliminary data.</text>
</comment>